<dbReference type="Pfam" id="PF14634">
    <property type="entry name" value="zf-RING_5"/>
    <property type="match status" value="1"/>
</dbReference>
<dbReference type="AlphaFoldDB" id="A0A6J1T5U0"/>
<dbReference type="InterPro" id="IPR001841">
    <property type="entry name" value="Znf_RING"/>
</dbReference>
<feature type="domain" description="RING-type" evidence="5">
    <location>
        <begin position="5"/>
        <end position="46"/>
    </location>
</feature>
<evidence type="ECO:0000256" key="1">
    <source>
        <dbReference type="ARBA" id="ARBA00022723"/>
    </source>
</evidence>
<dbReference type="PROSITE" id="PS50089">
    <property type="entry name" value="ZF_RING_2"/>
    <property type="match status" value="1"/>
</dbReference>
<dbReference type="Gene3D" id="3.30.40.10">
    <property type="entry name" value="Zinc/RING finger domain, C3HC4 (zinc finger)"/>
    <property type="match status" value="1"/>
</dbReference>
<dbReference type="SUPFAM" id="SSF57850">
    <property type="entry name" value="RING/U-box"/>
    <property type="match status" value="1"/>
</dbReference>
<dbReference type="OrthoDB" id="654191at2759"/>
<evidence type="ECO:0000313" key="7">
    <source>
        <dbReference type="RefSeq" id="XP_026287010.1"/>
    </source>
</evidence>
<dbReference type="GO" id="GO:0016567">
    <property type="term" value="P:protein ubiquitination"/>
    <property type="evidence" value="ECO:0007669"/>
    <property type="project" value="TreeGrafter"/>
</dbReference>
<dbReference type="GO" id="GO:0061630">
    <property type="term" value="F:ubiquitin protein ligase activity"/>
    <property type="evidence" value="ECO:0007669"/>
    <property type="project" value="TreeGrafter"/>
</dbReference>
<dbReference type="SMART" id="SM00184">
    <property type="entry name" value="RING"/>
    <property type="match status" value="1"/>
</dbReference>
<dbReference type="PROSITE" id="PS00518">
    <property type="entry name" value="ZF_RING_1"/>
    <property type="match status" value="1"/>
</dbReference>
<dbReference type="PANTHER" id="PTHR22791">
    <property type="entry name" value="RING-TYPE DOMAIN-CONTAINING PROTEIN"/>
    <property type="match status" value="1"/>
</dbReference>
<evidence type="ECO:0000256" key="4">
    <source>
        <dbReference type="PROSITE-ProRule" id="PRU00175"/>
    </source>
</evidence>
<protein>
    <submittedName>
        <fullName evidence="7">Roquin-1-like</fullName>
    </submittedName>
</protein>
<dbReference type="InterPro" id="IPR013083">
    <property type="entry name" value="Znf_RING/FYVE/PHD"/>
</dbReference>
<dbReference type="InterPro" id="IPR051435">
    <property type="entry name" value="RING_finger_E3_ubiq-ligases"/>
</dbReference>
<keyword evidence="1" id="KW-0479">Metal-binding</keyword>
<proteinExistence type="predicted"/>
<dbReference type="Proteomes" id="UP000504606">
    <property type="component" value="Unplaced"/>
</dbReference>
<name>A0A6J1T5U0_FRAOC</name>
<dbReference type="PANTHER" id="PTHR22791:SF6">
    <property type="entry name" value="RING-TYPE DOMAIN-CONTAINING PROTEIN"/>
    <property type="match status" value="1"/>
</dbReference>
<dbReference type="InterPro" id="IPR017907">
    <property type="entry name" value="Znf_RING_CS"/>
</dbReference>
<gene>
    <name evidence="7" type="primary">LOC113212503</name>
</gene>
<keyword evidence="3" id="KW-0862">Zinc</keyword>
<evidence type="ECO:0000256" key="2">
    <source>
        <dbReference type="ARBA" id="ARBA00022771"/>
    </source>
</evidence>
<organism evidence="6 7">
    <name type="scientific">Frankliniella occidentalis</name>
    <name type="common">Western flower thrips</name>
    <name type="synonym">Euthrips occidentalis</name>
    <dbReference type="NCBI Taxonomy" id="133901"/>
    <lineage>
        <taxon>Eukaryota</taxon>
        <taxon>Metazoa</taxon>
        <taxon>Ecdysozoa</taxon>
        <taxon>Arthropoda</taxon>
        <taxon>Hexapoda</taxon>
        <taxon>Insecta</taxon>
        <taxon>Pterygota</taxon>
        <taxon>Neoptera</taxon>
        <taxon>Paraneoptera</taxon>
        <taxon>Thysanoptera</taxon>
        <taxon>Terebrantia</taxon>
        <taxon>Thripoidea</taxon>
        <taxon>Thripidae</taxon>
        <taxon>Frankliniella</taxon>
    </lineage>
</organism>
<keyword evidence="2 4" id="KW-0863">Zinc-finger</keyword>
<dbReference type="GO" id="GO:0008270">
    <property type="term" value="F:zinc ion binding"/>
    <property type="evidence" value="ECO:0007669"/>
    <property type="project" value="UniProtKB-KW"/>
</dbReference>
<evidence type="ECO:0000259" key="5">
    <source>
        <dbReference type="PROSITE" id="PS50089"/>
    </source>
</evidence>
<evidence type="ECO:0000313" key="6">
    <source>
        <dbReference type="Proteomes" id="UP000504606"/>
    </source>
</evidence>
<dbReference type="KEGG" id="foc:113212503"/>
<keyword evidence="6" id="KW-1185">Reference proteome</keyword>
<reference evidence="7" key="1">
    <citation type="submission" date="2025-08" db="UniProtKB">
        <authorList>
            <consortium name="RefSeq"/>
        </authorList>
    </citation>
    <scope>IDENTIFICATION</scope>
    <source>
        <tissue evidence="7">Whole organism</tissue>
    </source>
</reference>
<sequence>MELLCDICFNLFDLDLHRPKSLICGHTICQECVQNPGLGGKCPTCRKDLNADPADLPDTIALIRLIEHDGAPPRKKPRTEETGVQQLRRGVEAGRKAVEVLRLVVPKAVEALNRQLDSSVAQLHQVEEALEQQVQRGAAGGEGSAPVAEQLQLAVQLEDSLRLLTAKRCSVVAEEEDGATWRACAQLGGFGDILRLHLLQLRADGQLQTVDVAACSDQPGVYVGPPIISVLETTQDDLKDGRFKINDILQNRQR</sequence>
<dbReference type="RefSeq" id="XP_026287010.1">
    <property type="nucleotide sequence ID" value="XM_026431225.2"/>
</dbReference>
<accession>A0A6J1T5U0</accession>
<dbReference type="GeneID" id="113212503"/>
<evidence type="ECO:0000256" key="3">
    <source>
        <dbReference type="ARBA" id="ARBA00022833"/>
    </source>
</evidence>